<organism evidence="1 2">
    <name type="scientific">Citrus unshiu</name>
    <name type="common">Satsuma mandarin</name>
    <name type="synonym">Citrus nobilis var. unshiu</name>
    <dbReference type="NCBI Taxonomy" id="55188"/>
    <lineage>
        <taxon>Eukaryota</taxon>
        <taxon>Viridiplantae</taxon>
        <taxon>Streptophyta</taxon>
        <taxon>Embryophyta</taxon>
        <taxon>Tracheophyta</taxon>
        <taxon>Spermatophyta</taxon>
        <taxon>Magnoliopsida</taxon>
        <taxon>eudicotyledons</taxon>
        <taxon>Gunneridae</taxon>
        <taxon>Pentapetalae</taxon>
        <taxon>rosids</taxon>
        <taxon>malvids</taxon>
        <taxon>Sapindales</taxon>
        <taxon>Rutaceae</taxon>
        <taxon>Aurantioideae</taxon>
        <taxon>Citrus</taxon>
    </lineage>
</organism>
<protein>
    <submittedName>
        <fullName evidence="1">Uncharacterized protein</fullName>
    </submittedName>
</protein>
<evidence type="ECO:0000313" key="1">
    <source>
        <dbReference type="EMBL" id="GAY53873.1"/>
    </source>
</evidence>
<dbReference type="AlphaFoldDB" id="A0A2H5PNE0"/>
<keyword evidence="2" id="KW-1185">Reference proteome</keyword>
<reference evidence="1 2" key="1">
    <citation type="journal article" date="2017" name="Front. Genet.">
        <title>Draft sequencing of the heterozygous diploid genome of Satsuma (Citrus unshiu Marc.) using a hybrid assembly approach.</title>
        <authorList>
            <person name="Shimizu T."/>
            <person name="Tanizawa Y."/>
            <person name="Mochizuki T."/>
            <person name="Nagasaki H."/>
            <person name="Yoshioka T."/>
            <person name="Toyoda A."/>
            <person name="Fujiyama A."/>
            <person name="Kaminuma E."/>
            <person name="Nakamura Y."/>
        </authorList>
    </citation>
    <scope>NUCLEOTIDE SEQUENCE [LARGE SCALE GENOMIC DNA]</scope>
    <source>
        <strain evidence="2">cv. Miyagawa wase</strain>
    </source>
</reference>
<dbReference type="Proteomes" id="UP000236630">
    <property type="component" value="Unassembled WGS sequence"/>
</dbReference>
<name>A0A2H5PNE0_CITUN</name>
<dbReference type="EMBL" id="BDQV01000098">
    <property type="protein sequence ID" value="GAY53873.1"/>
    <property type="molecule type" value="Genomic_DNA"/>
</dbReference>
<evidence type="ECO:0000313" key="2">
    <source>
        <dbReference type="Proteomes" id="UP000236630"/>
    </source>
</evidence>
<sequence>MGSVECIFGTAVDCFQVQAFGVSLKDLLKGMLLLERKLNFVDWELSRAEDVEIYYDPAELFGGLLKGSSIEDSTAAQGCPFSKKHKCFHSIARVILIIIYCHLCHCQLLSTDSLVNRRQGSDNSDVEKIKNI</sequence>
<gene>
    <name evidence="1" type="ORF">CUMW_152290</name>
</gene>
<proteinExistence type="predicted"/>
<accession>A0A2H5PNE0</accession>
<comment type="caution">
    <text evidence="1">The sequence shown here is derived from an EMBL/GenBank/DDBJ whole genome shotgun (WGS) entry which is preliminary data.</text>
</comment>